<dbReference type="PANTHER" id="PTHR39210">
    <property type="entry name" value="HEPARIN-SULFATE LYASE"/>
    <property type="match status" value="1"/>
</dbReference>
<keyword evidence="3" id="KW-1185">Reference proteome</keyword>
<dbReference type="Proteomes" id="UP001231109">
    <property type="component" value="Unassembled WGS sequence"/>
</dbReference>
<organism evidence="2 3">
    <name type="scientific">Rheinheimera baltica</name>
    <dbReference type="NCBI Taxonomy" id="67576"/>
    <lineage>
        <taxon>Bacteria</taxon>
        <taxon>Pseudomonadati</taxon>
        <taxon>Pseudomonadota</taxon>
        <taxon>Gammaproteobacteria</taxon>
        <taxon>Chromatiales</taxon>
        <taxon>Chromatiaceae</taxon>
        <taxon>Rheinheimera</taxon>
    </lineage>
</organism>
<dbReference type="SUPFAM" id="SSF48230">
    <property type="entry name" value="Chondroitin AC/alginate lyase"/>
    <property type="match status" value="1"/>
</dbReference>
<sequence length="535" mass="60935">MTENLNLAQLAQQLSPQALALTAANAGKNKAEYEKLKQAVYSAQINLNNFAPSQIDLRSFAWQLEGKDRNWWWQLQALPFLNWYVSSYQLQSAEEQQSFLQFCLSAFECWCLYAEHNANSPLNWHDHATAFRLRNLVNWFTHCVYNQLDNGFASDKRLQSFTVLLNKHLCWLAEDTNYSEHTNHGFDQALVMYTVALSLPNAGMEQFLQLGKSRLIAELKHAFTDEGVHKENSPGYQKFMLGRVKTLVNLDSLGDIEVSSLAKDYVEKAEAFLKALTLPNGELPMIGDTQAGNTGILDRNDSGSLEVFDYSDSGYVVIKGFTKENKAYYFLIKNGHLSNYHRHDDDLMLYLWFDGEVILGDGGLYSHNEKCELRKFFRSHFAHNLPFIQAKAVRDKSKLSSSSKLSIDSENNLIKASSYMFGVNITREVDYSNVQNGILKVIDSADNLNLNTNHFIGPGYKPVQLDVNKFKFESDRNYCSIEYEEALGLQVVNGIGQKTECISIYSNRYNEKISTFRVMFSHESEARARIVFGAL</sequence>
<dbReference type="PANTHER" id="PTHR39210:SF1">
    <property type="entry name" value="HEPARIN-SULFATE LYASE"/>
    <property type="match status" value="1"/>
</dbReference>
<dbReference type="InterPro" id="IPR031680">
    <property type="entry name" value="Hepar_II_III_N"/>
</dbReference>
<dbReference type="Pfam" id="PF16889">
    <property type="entry name" value="Hepar_II_III_N"/>
    <property type="match status" value="1"/>
</dbReference>
<evidence type="ECO:0000259" key="1">
    <source>
        <dbReference type="Pfam" id="PF16889"/>
    </source>
</evidence>
<comment type="caution">
    <text evidence="2">The sequence shown here is derived from an EMBL/GenBank/DDBJ whole genome shotgun (WGS) entry which is preliminary data.</text>
</comment>
<dbReference type="EMBL" id="JAPJDZ010000101">
    <property type="protein sequence ID" value="MDP5138133.1"/>
    <property type="molecule type" value="Genomic_DNA"/>
</dbReference>
<dbReference type="Gene3D" id="1.50.10.100">
    <property type="entry name" value="Chondroitin AC/alginate lyase"/>
    <property type="match status" value="1"/>
</dbReference>
<gene>
    <name evidence="2" type="ORF">ORJ04_19475</name>
</gene>
<name>A0ABT9I431_9GAMM</name>
<evidence type="ECO:0000313" key="2">
    <source>
        <dbReference type="EMBL" id="MDP5138133.1"/>
    </source>
</evidence>
<protein>
    <submittedName>
        <fullName evidence="2">Heparinase II/III family protein</fullName>
    </submittedName>
</protein>
<accession>A0ABT9I431</accession>
<reference evidence="2 3" key="1">
    <citation type="submission" date="2022-11" db="EMBL/GenBank/DDBJ databases">
        <title>Viruses from the air-sea interface of a natural surface slick.</title>
        <authorList>
            <person name="Rahlff J."/>
            <person name="Holmfeldt K."/>
        </authorList>
    </citation>
    <scope>NUCLEOTIDE SEQUENCE [LARGE SCALE GENOMIC DNA]</scope>
    <source>
        <strain evidence="2 3">SMS4</strain>
    </source>
</reference>
<proteinExistence type="predicted"/>
<feature type="domain" description="Heparin-sulfate lyase N-terminal" evidence="1">
    <location>
        <begin position="28"/>
        <end position="310"/>
    </location>
</feature>
<dbReference type="RefSeq" id="WP_305977296.1">
    <property type="nucleotide sequence ID" value="NZ_JAPJDZ010000101.1"/>
</dbReference>
<dbReference type="InterPro" id="IPR008929">
    <property type="entry name" value="Chondroitin_lyas"/>
</dbReference>
<evidence type="ECO:0000313" key="3">
    <source>
        <dbReference type="Proteomes" id="UP001231109"/>
    </source>
</evidence>